<dbReference type="GO" id="GO:0000724">
    <property type="term" value="P:double-strand break repair via homologous recombination"/>
    <property type="evidence" value="ECO:0007669"/>
    <property type="project" value="InterPro"/>
</dbReference>
<accession>A0A0M3K5V1</accession>
<evidence type="ECO:0000256" key="4">
    <source>
        <dbReference type="ARBA" id="ARBA00020923"/>
    </source>
</evidence>
<keyword evidence="5" id="KW-0808">Transferase</keyword>
<evidence type="ECO:0000259" key="13">
    <source>
        <dbReference type="Pfam" id="PF11789"/>
    </source>
</evidence>
<dbReference type="PANTHER" id="PTHR21330">
    <property type="entry name" value="E3 SUMO-PROTEIN LIGASE NSE2"/>
    <property type="match status" value="1"/>
</dbReference>
<dbReference type="GO" id="GO:0016925">
    <property type="term" value="P:protein sumoylation"/>
    <property type="evidence" value="ECO:0007669"/>
    <property type="project" value="TreeGrafter"/>
</dbReference>
<evidence type="ECO:0000256" key="9">
    <source>
        <dbReference type="ARBA" id="ARBA00022833"/>
    </source>
</evidence>
<keyword evidence="6" id="KW-0479">Metal-binding</keyword>
<dbReference type="GO" id="GO:0008270">
    <property type="term" value="F:zinc ion binding"/>
    <property type="evidence" value="ECO:0007669"/>
    <property type="project" value="UniProtKB-KW"/>
</dbReference>
<comment type="similarity">
    <text evidence="3">Belongs to the NSE2 family.</text>
</comment>
<comment type="subcellular location">
    <subcellularLocation>
        <location evidence="1">Nucleus</location>
    </subcellularLocation>
</comment>
<evidence type="ECO:0000256" key="1">
    <source>
        <dbReference type="ARBA" id="ARBA00004123"/>
    </source>
</evidence>
<organism evidence="16">
    <name type="scientific">Anisakis simplex</name>
    <name type="common">Herring worm</name>
    <dbReference type="NCBI Taxonomy" id="6269"/>
    <lineage>
        <taxon>Eukaryota</taxon>
        <taxon>Metazoa</taxon>
        <taxon>Ecdysozoa</taxon>
        <taxon>Nematoda</taxon>
        <taxon>Chromadorea</taxon>
        <taxon>Rhabditida</taxon>
        <taxon>Spirurina</taxon>
        <taxon>Ascaridomorpha</taxon>
        <taxon>Ascaridoidea</taxon>
        <taxon>Anisakidae</taxon>
        <taxon>Anisakis</taxon>
        <taxon>Anisakis simplex complex</taxon>
    </lineage>
</organism>
<evidence type="ECO:0000256" key="7">
    <source>
        <dbReference type="ARBA" id="ARBA00022771"/>
    </source>
</evidence>
<evidence type="ECO:0000313" key="14">
    <source>
        <dbReference type="EMBL" id="VDK55942.1"/>
    </source>
</evidence>
<feature type="domain" description="SP-RING-type" evidence="13">
    <location>
        <begin position="117"/>
        <end position="174"/>
    </location>
</feature>
<dbReference type="GO" id="GO:0005634">
    <property type="term" value="C:nucleus"/>
    <property type="evidence" value="ECO:0007669"/>
    <property type="project" value="UniProtKB-SubCell"/>
</dbReference>
<keyword evidence="9" id="KW-0862">Zinc</keyword>
<sequence>MDVEGIDVENNDLDEELNDIRQKYLENAISHLKSLGDYREHIGEEVFKDMIDRCEALDRKLQNEHRALRDALKPLEKGRSADIETVFKQRLAKLEQSSANKKRIEIYEELRCGDEVLQVEQVINSKLDPYTNKAIVNPVRNKRCGHVYDAAGAKAFLVAAKKGSRCPCPVRSCKVEDVRKEDIEPYPEFFDHMKEMTSID</sequence>
<dbReference type="AlphaFoldDB" id="A0A0M3K5V1"/>
<name>A0A0M3K5V1_ANISI</name>
<dbReference type="PANTHER" id="PTHR21330:SF1">
    <property type="entry name" value="E3 SUMO-PROTEIN LIGASE NSE2"/>
    <property type="match status" value="1"/>
</dbReference>
<evidence type="ECO:0000256" key="5">
    <source>
        <dbReference type="ARBA" id="ARBA00022679"/>
    </source>
</evidence>
<comment type="pathway">
    <text evidence="2">Protein modification; protein sumoylation.</text>
</comment>
<evidence type="ECO:0000256" key="10">
    <source>
        <dbReference type="ARBA" id="ARBA00023242"/>
    </source>
</evidence>
<reference evidence="14 15" key="2">
    <citation type="submission" date="2018-11" db="EMBL/GenBank/DDBJ databases">
        <authorList>
            <consortium name="Pathogen Informatics"/>
        </authorList>
    </citation>
    <scope>NUCLEOTIDE SEQUENCE [LARGE SCALE GENOMIC DNA]</scope>
</reference>
<dbReference type="InterPro" id="IPR004181">
    <property type="entry name" value="Znf_MIZ"/>
</dbReference>
<evidence type="ECO:0000313" key="16">
    <source>
        <dbReference type="WBParaSite" id="ASIM_0001634201-mRNA-1"/>
    </source>
</evidence>
<dbReference type="GO" id="GO:0061665">
    <property type="term" value="F:SUMO ligase activity"/>
    <property type="evidence" value="ECO:0007669"/>
    <property type="project" value="TreeGrafter"/>
</dbReference>
<gene>
    <name evidence="14" type="ORF">ASIM_LOCUS15749</name>
</gene>
<dbReference type="InterPro" id="IPR026846">
    <property type="entry name" value="Nse2(Mms21)"/>
</dbReference>
<evidence type="ECO:0000256" key="12">
    <source>
        <dbReference type="ARBA" id="ARBA00032533"/>
    </source>
</evidence>
<evidence type="ECO:0000256" key="3">
    <source>
        <dbReference type="ARBA" id="ARBA00008212"/>
    </source>
</evidence>
<evidence type="ECO:0000256" key="2">
    <source>
        <dbReference type="ARBA" id="ARBA00004718"/>
    </source>
</evidence>
<keyword evidence="15" id="KW-1185">Reference proteome</keyword>
<dbReference type="WBParaSite" id="ASIM_0001634201-mRNA-1">
    <property type="protein sequence ID" value="ASIM_0001634201-mRNA-1"/>
    <property type="gene ID" value="ASIM_0001634201"/>
</dbReference>
<proteinExistence type="inferred from homology"/>
<dbReference type="GO" id="GO:0030915">
    <property type="term" value="C:Smc5-Smc6 complex"/>
    <property type="evidence" value="ECO:0007669"/>
    <property type="project" value="InterPro"/>
</dbReference>
<dbReference type="OrthoDB" id="26899at2759"/>
<dbReference type="Pfam" id="PF11789">
    <property type="entry name" value="zf-Nse"/>
    <property type="match status" value="1"/>
</dbReference>
<dbReference type="EMBL" id="UYRR01032532">
    <property type="protein sequence ID" value="VDK55942.1"/>
    <property type="molecule type" value="Genomic_DNA"/>
</dbReference>
<evidence type="ECO:0000256" key="6">
    <source>
        <dbReference type="ARBA" id="ARBA00022723"/>
    </source>
</evidence>
<dbReference type="Gene3D" id="3.30.40.10">
    <property type="entry name" value="Zinc/RING finger domain, C3HC4 (zinc finger)"/>
    <property type="match status" value="1"/>
</dbReference>
<keyword evidence="8" id="KW-0833">Ubl conjugation pathway</keyword>
<protein>
    <recommendedName>
        <fullName evidence="4">E3 SUMO-protein ligase NSE2</fullName>
    </recommendedName>
    <alternativeName>
        <fullName evidence="11">E3 SUMO-protein transferase NSE2</fullName>
    </alternativeName>
    <alternativeName>
        <fullName evidence="12">Non-structural maintenance of chromosomes element 2 homolog</fullName>
    </alternativeName>
</protein>
<keyword evidence="10" id="KW-0539">Nucleus</keyword>
<evidence type="ECO:0000313" key="15">
    <source>
        <dbReference type="Proteomes" id="UP000267096"/>
    </source>
</evidence>
<evidence type="ECO:0000256" key="11">
    <source>
        <dbReference type="ARBA" id="ARBA00031731"/>
    </source>
</evidence>
<dbReference type="Proteomes" id="UP000267096">
    <property type="component" value="Unassembled WGS sequence"/>
</dbReference>
<keyword evidence="7" id="KW-0863">Zinc-finger</keyword>
<reference evidence="16" key="1">
    <citation type="submission" date="2017-02" db="UniProtKB">
        <authorList>
            <consortium name="WormBaseParasite"/>
        </authorList>
    </citation>
    <scope>IDENTIFICATION</scope>
</reference>
<evidence type="ECO:0000256" key="8">
    <source>
        <dbReference type="ARBA" id="ARBA00022786"/>
    </source>
</evidence>
<dbReference type="InterPro" id="IPR013083">
    <property type="entry name" value="Znf_RING/FYVE/PHD"/>
</dbReference>